<feature type="compositionally biased region" description="Basic and acidic residues" evidence="3">
    <location>
        <begin position="303"/>
        <end position="320"/>
    </location>
</feature>
<sequence>MNFKDQLYTLGWSIKMDFLEGNKQRIDDVKKQLLDSDLRQSGDKALPELGKLDQTTKPYIVQLHKTRNVTAPKDNESGSHRPHLYRLLITDGHVFQNALVLPSLRNFNLDTPPGVKILLKPKTKVSNGFYILNDQTCEVLGGTVNELAQKWKLNKLMGKHVRTLIGEGAPPPWVPFGTKQKSATTVDTTQRSMDIAKSQQTNEEDPEFVRQRRAAIDTLLTNRVSKTQRFANQDVIKGTNLAKGFQQASQRMPTERPNTASASSLSTISNKPTNLTAAAAAIKANTRLPEWAKNQIADEPTEEEKRRPQSDRKQPARRNFDDDDDDDRPRRGGGFGRGRRGRGRGGDDGGEETRPSKDVTLFDFFAMKTKSAPQKFPSFPSTSSSSTGKTQNLKSKPSQEIGTASSNQSRVSSAIQKQIFEFESGDQVLARYHEDNEYYPAIVMNVMYDTQKCAVMFEGYDTQDIVNFDDVEPFSEGYYEGEEEEEEYEQEQVQPAPAPPQSQPQRNNASQHQQRNQQSGYQQSGYQQGGYQQGGYQQDQQAYGYYNQQQQQQQQQQPYNNQNRNRPNSGRNYSQQQQYPNQYNNNYYY</sequence>
<comment type="caution">
    <text evidence="6">The sequence shown here is derived from an EMBL/GenBank/DDBJ whole genome shotgun (WGS) entry which is preliminary data.</text>
</comment>
<evidence type="ECO:0000313" key="8">
    <source>
        <dbReference type="EMBL" id="CAF3815512.1"/>
    </source>
</evidence>
<dbReference type="SMART" id="SM01161">
    <property type="entry name" value="DUF1767"/>
    <property type="match status" value="1"/>
</dbReference>
<proteinExistence type="predicted"/>
<dbReference type="Proteomes" id="UP000663860">
    <property type="component" value="Unassembled WGS sequence"/>
</dbReference>
<feature type="compositionally biased region" description="Polar residues" evidence="3">
    <location>
        <begin position="388"/>
        <end position="410"/>
    </location>
</feature>
<dbReference type="Pfam" id="PF08585">
    <property type="entry name" value="RMI1_N_C"/>
    <property type="match status" value="1"/>
</dbReference>
<dbReference type="SMART" id="SM00333">
    <property type="entry name" value="TUDOR"/>
    <property type="match status" value="1"/>
</dbReference>
<evidence type="ECO:0000313" key="5">
    <source>
        <dbReference type="EMBL" id="CAF1001557.1"/>
    </source>
</evidence>
<name>A0A814LG45_9BILA</name>
<dbReference type="CDD" id="cd21182">
    <property type="entry name" value="Tudor_SMN_SPF30-like"/>
    <property type="match status" value="1"/>
</dbReference>
<evidence type="ECO:0000313" key="6">
    <source>
        <dbReference type="EMBL" id="CAF1062873.1"/>
    </source>
</evidence>
<protein>
    <recommendedName>
        <fullName evidence="4">Tudor domain-containing protein</fullName>
    </recommendedName>
</protein>
<gene>
    <name evidence="5" type="ORF">IZO911_LOCUS17670</name>
    <name evidence="7" type="ORF">KXQ929_LOCUS16538</name>
    <name evidence="8" type="ORF">OKA104_LOCUS19335</name>
    <name evidence="6" type="ORF">VCS650_LOCUS18044</name>
</gene>
<feature type="compositionally biased region" description="Basic and acidic residues" evidence="3">
    <location>
        <begin position="344"/>
        <end position="357"/>
    </location>
</feature>
<dbReference type="Gene3D" id="2.30.30.140">
    <property type="match status" value="1"/>
</dbReference>
<dbReference type="Gene3D" id="2.40.50.770">
    <property type="entry name" value="RecQ-mediated genome instability protein Rmi1, C-terminal domain"/>
    <property type="match status" value="1"/>
</dbReference>
<dbReference type="InterPro" id="IPR042470">
    <property type="entry name" value="RMI1_N_C_sf"/>
</dbReference>
<dbReference type="SUPFAM" id="SSF63748">
    <property type="entry name" value="Tudor/PWWP/MBT"/>
    <property type="match status" value="1"/>
</dbReference>
<dbReference type="OrthoDB" id="434939at2759"/>
<feature type="domain" description="Tudor" evidence="4">
    <location>
        <begin position="421"/>
        <end position="481"/>
    </location>
</feature>
<dbReference type="AlphaFoldDB" id="A0A814LG45"/>
<feature type="region of interest" description="Disordered" evidence="3">
    <location>
        <begin position="244"/>
        <end position="268"/>
    </location>
</feature>
<evidence type="ECO:0000256" key="1">
    <source>
        <dbReference type="ARBA" id="ARBA00004123"/>
    </source>
</evidence>
<organism evidence="6 9">
    <name type="scientific">Adineta steineri</name>
    <dbReference type="NCBI Taxonomy" id="433720"/>
    <lineage>
        <taxon>Eukaryota</taxon>
        <taxon>Metazoa</taxon>
        <taxon>Spiralia</taxon>
        <taxon>Gnathifera</taxon>
        <taxon>Rotifera</taxon>
        <taxon>Eurotatoria</taxon>
        <taxon>Bdelloidea</taxon>
        <taxon>Adinetida</taxon>
        <taxon>Adinetidae</taxon>
        <taxon>Adineta</taxon>
    </lineage>
</organism>
<dbReference type="Proteomes" id="UP000663891">
    <property type="component" value="Unassembled WGS sequence"/>
</dbReference>
<evidence type="ECO:0000313" key="7">
    <source>
        <dbReference type="EMBL" id="CAF3792408.1"/>
    </source>
</evidence>
<dbReference type="Pfam" id="PF18115">
    <property type="entry name" value="Tudor_3"/>
    <property type="match status" value="1"/>
</dbReference>
<feature type="compositionally biased region" description="Low complexity" evidence="3">
    <location>
        <begin position="503"/>
        <end position="526"/>
    </location>
</feature>
<dbReference type="PANTHER" id="PTHR13681">
    <property type="entry name" value="SURVIVAL OF MOTOR NEURON-RELATED-SPLICING FACTOR 30-RELATED"/>
    <property type="match status" value="1"/>
</dbReference>
<dbReference type="InterPro" id="IPR002999">
    <property type="entry name" value="Tudor"/>
</dbReference>
<accession>A0A814LG45</accession>
<evidence type="ECO:0000313" key="9">
    <source>
        <dbReference type="Proteomes" id="UP000663891"/>
    </source>
</evidence>
<feature type="compositionally biased region" description="Low complexity" evidence="3">
    <location>
        <begin position="376"/>
        <end position="387"/>
    </location>
</feature>
<evidence type="ECO:0000259" key="4">
    <source>
        <dbReference type="PROSITE" id="PS50304"/>
    </source>
</evidence>
<feature type="region of interest" description="Disordered" evidence="3">
    <location>
        <begin position="373"/>
        <end position="410"/>
    </location>
</feature>
<dbReference type="Proteomes" id="UP000663868">
    <property type="component" value="Unassembled WGS sequence"/>
</dbReference>
<dbReference type="EMBL" id="CAJOAY010001240">
    <property type="protein sequence ID" value="CAF3815512.1"/>
    <property type="molecule type" value="Genomic_DNA"/>
</dbReference>
<dbReference type="Proteomes" id="UP000663881">
    <property type="component" value="Unassembled WGS sequence"/>
</dbReference>
<reference evidence="6" key="1">
    <citation type="submission" date="2021-02" db="EMBL/GenBank/DDBJ databases">
        <authorList>
            <person name="Nowell W R."/>
        </authorList>
    </citation>
    <scope>NUCLEOTIDE SEQUENCE</scope>
</reference>
<dbReference type="InterPro" id="IPR041297">
    <property type="entry name" value="Crb2_Tudor"/>
</dbReference>
<feature type="compositionally biased region" description="Low complexity" evidence="3">
    <location>
        <begin position="534"/>
        <end position="589"/>
    </location>
</feature>
<feature type="region of interest" description="Disordered" evidence="3">
    <location>
        <begin position="291"/>
        <end position="359"/>
    </location>
</feature>
<dbReference type="EMBL" id="CAJOBB010001005">
    <property type="protein sequence ID" value="CAF3792408.1"/>
    <property type="molecule type" value="Genomic_DNA"/>
</dbReference>
<dbReference type="PROSITE" id="PS50304">
    <property type="entry name" value="TUDOR"/>
    <property type="match status" value="1"/>
</dbReference>
<dbReference type="EMBL" id="CAJNOE010000166">
    <property type="protein sequence ID" value="CAF1001557.1"/>
    <property type="molecule type" value="Genomic_DNA"/>
</dbReference>
<feature type="compositionally biased region" description="Polar residues" evidence="3">
    <location>
        <begin position="246"/>
        <end position="268"/>
    </location>
</feature>
<feature type="region of interest" description="Disordered" evidence="3">
    <location>
        <begin position="480"/>
        <end position="589"/>
    </location>
</feature>
<dbReference type="PANTHER" id="PTHR13681:SF24">
    <property type="entry name" value="TUDOR DOMAIN-CONTAINING PROTEIN 3"/>
    <property type="match status" value="1"/>
</dbReference>
<comment type="subcellular location">
    <subcellularLocation>
        <location evidence="1">Nucleus</location>
    </subcellularLocation>
</comment>
<dbReference type="GO" id="GO:0005634">
    <property type="term" value="C:nucleus"/>
    <property type="evidence" value="ECO:0007669"/>
    <property type="project" value="UniProtKB-SubCell"/>
</dbReference>
<dbReference type="InterPro" id="IPR013894">
    <property type="entry name" value="RMI1_OB"/>
</dbReference>
<dbReference type="EMBL" id="CAJNON010000170">
    <property type="protein sequence ID" value="CAF1062873.1"/>
    <property type="molecule type" value="Genomic_DNA"/>
</dbReference>
<evidence type="ECO:0000256" key="3">
    <source>
        <dbReference type="SAM" id="MobiDB-lite"/>
    </source>
</evidence>
<evidence type="ECO:0000256" key="2">
    <source>
        <dbReference type="ARBA" id="ARBA00023242"/>
    </source>
</evidence>
<keyword evidence="2" id="KW-0539">Nucleus</keyword>
<feature type="compositionally biased region" description="Acidic residues" evidence="3">
    <location>
        <begin position="480"/>
        <end position="490"/>
    </location>
</feature>